<feature type="region of interest" description="Disordered" evidence="1">
    <location>
        <begin position="160"/>
        <end position="250"/>
    </location>
</feature>
<keyword evidence="3" id="KW-1185">Reference proteome</keyword>
<reference evidence="3" key="1">
    <citation type="journal article" date="2012" name="Science">
        <title>The Paleozoic origin of enzymatic lignin decomposition reconstructed from 31 fungal genomes.</title>
        <authorList>
            <person name="Floudas D."/>
            <person name="Binder M."/>
            <person name="Riley R."/>
            <person name="Barry K."/>
            <person name="Blanchette R.A."/>
            <person name="Henrissat B."/>
            <person name="Martinez A.T."/>
            <person name="Otillar R."/>
            <person name="Spatafora J.W."/>
            <person name="Yadav J.S."/>
            <person name="Aerts A."/>
            <person name="Benoit I."/>
            <person name="Boyd A."/>
            <person name="Carlson A."/>
            <person name="Copeland A."/>
            <person name="Coutinho P.M."/>
            <person name="de Vries R.P."/>
            <person name="Ferreira P."/>
            <person name="Findley K."/>
            <person name="Foster B."/>
            <person name="Gaskell J."/>
            <person name="Glotzer D."/>
            <person name="Gorecki P."/>
            <person name="Heitman J."/>
            <person name="Hesse C."/>
            <person name="Hori C."/>
            <person name="Igarashi K."/>
            <person name="Jurgens J.A."/>
            <person name="Kallen N."/>
            <person name="Kersten P."/>
            <person name="Kohler A."/>
            <person name="Kuees U."/>
            <person name="Kumar T.K.A."/>
            <person name="Kuo A."/>
            <person name="LaButti K."/>
            <person name="Larrondo L.F."/>
            <person name="Lindquist E."/>
            <person name="Ling A."/>
            <person name="Lombard V."/>
            <person name="Lucas S."/>
            <person name="Lundell T."/>
            <person name="Martin R."/>
            <person name="McLaughlin D.J."/>
            <person name="Morgenstern I."/>
            <person name="Morin E."/>
            <person name="Murat C."/>
            <person name="Nagy L.G."/>
            <person name="Nolan M."/>
            <person name="Ohm R.A."/>
            <person name="Patyshakuliyeva A."/>
            <person name="Rokas A."/>
            <person name="Ruiz-Duenas F.J."/>
            <person name="Sabat G."/>
            <person name="Salamov A."/>
            <person name="Samejima M."/>
            <person name="Schmutz J."/>
            <person name="Slot J.C."/>
            <person name="St John F."/>
            <person name="Stenlid J."/>
            <person name="Sun H."/>
            <person name="Sun S."/>
            <person name="Syed K."/>
            <person name="Tsang A."/>
            <person name="Wiebenga A."/>
            <person name="Young D."/>
            <person name="Pisabarro A."/>
            <person name="Eastwood D.C."/>
            <person name="Martin F."/>
            <person name="Cullen D."/>
            <person name="Grigoriev I.V."/>
            <person name="Hibbett D.S."/>
        </authorList>
    </citation>
    <scope>NUCLEOTIDE SEQUENCE [LARGE SCALE GENOMIC DNA]</scope>
    <source>
        <strain evidence="3">TFB10046</strain>
    </source>
</reference>
<protein>
    <submittedName>
        <fullName evidence="2">Uncharacterized protein</fullName>
    </submittedName>
</protein>
<name>J0CVR2_AURST</name>
<dbReference type="InParanoid" id="J0CVR2"/>
<accession>J0CVR2</accession>
<feature type="compositionally biased region" description="Basic and acidic residues" evidence="1">
    <location>
        <begin position="186"/>
        <end position="198"/>
    </location>
</feature>
<proteinExistence type="predicted"/>
<dbReference type="AlphaFoldDB" id="J0CVR2"/>
<evidence type="ECO:0000313" key="2">
    <source>
        <dbReference type="EMBL" id="EJD34506.1"/>
    </source>
</evidence>
<gene>
    <name evidence="2" type="ORF">AURDEDRAFT_176452</name>
</gene>
<dbReference type="EMBL" id="JH687941">
    <property type="protein sequence ID" value="EJD34506.1"/>
    <property type="molecule type" value="Genomic_DNA"/>
</dbReference>
<evidence type="ECO:0000313" key="3">
    <source>
        <dbReference type="Proteomes" id="UP000006514"/>
    </source>
</evidence>
<dbReference type="Proteomes" id="UP000006514">
    <property type="component" value="Unassembled WGS sequence"/>
</dbReference>
<feature type="compositionally biased region" description="Basic and acidic residues" evidence="1">
    <location>
        <begin position="221"/>
        <end position="234"/>
    </location>
</feature>
<sequence>MSFLQRVLEKLLGPQPEIDKYDCDQCGAKDSTGFLIGVHKHPNDKYGFKFCLRYYIKCLGRQGKNCNPRYITDPVSDELIAQYAVLYEIAKELDANTKNNRAALATALEKVNFAKFLVEETLEEARAAVIAGQAAEKIAKRLGEAVDAAAKATANASTKLAGTTSVVKRKPSKSSGATGGSSPAKRKSDTDSSPCDRTKRARTNAGAVASTSKAPVAGSSKKPDNGKGKAKAEATEDDSSVINLCTDDES</sequence>
<organism evidence="2 3">
    <name type="scientific">Auricularia subglabra (strain TFB-10046 / SS5)</name>
    <name type="common">White-rot fungus</name>
    <name type="synonym">Auricularia delicata (strain TFB10046)</name>
    <dbReference type="NCBI Taxonomy" id="717982"/>
    <lineage>
        <taxon>Eukaryota</taxon>
        <taxon>Fungi</taxon>
        <taxon>Dikarya</taxon>
        <taxon>Basidiomycota</taxon>
        <taxon>Agaricomycotina</taxon>
        <taxon>Agaricomycetes</taxon>
        <taxon>Auriculariales</taxon>
        <taxon>Auriculariaceae</taxon>
        <taxon>Auricularia</taxon>
    </lineage>
</organism>
<evidence type="ECO:0000256" key="1">
    <source>
        <dbReference type="SAM" id="MobiDB-lite"/>
    </source>
</evidence>
<dbReference type="KEGG" id="adl:AURDEDRAFT_176452"/>